<keyword evidence="7" id="KW-1185">Reference proteome</keyword>
<name>A0A9P4IQ60_9PEZI</name>
<sequence>MSVISISCSGESSQAINKAIDEAYHQGVITVVPAGDKNRDAKQMSPSASLHAITVGATDRNKIRTSWSNWGSRVNIFAPGVRICSAWKGNDNKAIKSASGSAAAAAHVAGIVVHLKSFNHLRTAETTWNFMQSISPRGVVKNEKRGSNMFAYNFSG</sequence>
<evidence type="ECO:0000256" key="3">
    <source>
        <dbReference type="ARBA" id="ARBA00022825"/>
    </source>
</evidence>
<dbReference type="SUPFAM" id="SSF52743">
    <property type="entry name" value="Subtilisin-like"/>
    <property type="match status" value="1"/>
</dbReference>
<comment type="similarity">
    <text evidence="1 4">Belongs to the peptidase S8 family.</text>
</comment>
<dbReference type="Pfam" id="PF00082">
    <property type="entry name" value="Peptidase_S8"/>
    <property type="match status" value="1"/>
</dbReference>
<dbReference type="InterPro" id="IPR050131">
    <property type="entry name" value="Peptidase_S8_subtilisin-like"/>
</dbReference>
<comment type="caution">
    <text evidence="6">The sequence shown here is derived from an EMBL/GenBank/DDBJ whole genome shotgun (WGS) entry which is preliminary data.</text>
</comment>
<evidence type="ECO:0000256" key="2">
    <source>
        <dbReference type="ARBA" id="ARBA00022670"/>
    </source>
</evidence>
<dbReference type="EMBL" id="ML996095">
    <property type="protein sequence ID" value="KAF2147661.1"/>
    <property type="molecule type" value="Genomic_DNA"/>
</dbReference>
<dbReference type="PANTHER" id="PTHR43806:SF58">
    <property type="entry name" value="ALKALINE PROTEASE 1-RELATED"/>
    <property type="match status" value="1"/>
</dbReference>
<proteinExistence type="inferred from homology"/>
<dbReference type="OrthoDB" id="206201at2759"/>
<comment type="caution">
    <text evidence="4">Lacks conserved residue(s) required for the propagation of feature annotation.</text>
</comment>
<keyword evidence="2" id="KW-0645">Protease</keyword>
<keyword evidence="3" id="KW-0378">Hydrolase</keyword>
<dbReference type="GO" id="GO:0006508">
    <property type="term" value="P:proteolysis"/>
    <property type="evidence" value="ECO:0007669"/>
    <property type="project" value="UniProtKB-KW"/>
</dbReference>
<feature type="non-terminal residue" evidence="6">
    <location>
        <position position="156"/>
    </location>
</feature>
<keyword evidence="3" id="KW-0720">Serine protease</keyword>
<evidence type="ECO:0000313" key="6">
    <source>
        <dbReference type="EMBL" id="KAF2147661.1"/>
    </source>
</evidence>
<dbReference type="InterPro" id="IPR036852">
    <property type="entry name" value="Peptidase_S8/S53_dom_sf"/>
</dbReference>
<accession>A0A9P4IQ60</accession>
<evidence type="ECO:0000256" key="4">
    <source>
        <dbReference type="PROSITE-ProRule" id="PRU01240"/>
    </source>
</evidence>
<dbReference type="Proteomes" id="UP000799439">
    <property type="component" value="Unassembled WGS sequence"/>
</dbReference>
<evidence type="ECO:0000256" key="1">
    <source>
        <dbReference type="ARBA" id="ARBA00011073"/>
    </source>
</evidence>
<dbReference type="AlphaFoldDB" id="A0A9P4IQ60"/>
<dbReference type="InterPro" id="IPR000209">
    <property type="entry name" value="Peptidase_S8/S53_dom"/>
</dbReference>
<evidence type="ECO:0000259" key="5">
    <source>
        <dbReference type="Pfam" id="PF00082"/>
    </source>
</evidence>
<dbReference type="PANTHER" id="PTHR43806">
    <property type="entry name" value="PEPTIDASE S8"/>
    <property type="match status" value="1"/>
</dbReference>
<reference evidence="6" key="1">
    <citation type="journal article" date="2020" name="Stud. Mycol.">
        <title>101 Dothideomycetes genomes: a test case for predicting lifestyles and emergence of pathogens.</title>
        <authorList>
            <person name="Haridas S."/>
            <person name="Albert R."/>
            <person name="Binder M."/>
            <person name="Bloem J."/>
            <person name="Labutti K."/>
            <person name="Salamov A."/>
            <person name="Andreopoulos B."/>
            <person name="Baker S."/>
            <person name="Barry K."/>
            <person name="Bills G."/>
            <person name="Bluhm B."/>
            <person name="Cannon C."/>
            <person name="Castanera R."/>
            <person name="Culley D."/>
            <person name="Daum C."/>
            <person name="Ezra D."/>
            <person name="Gonzalez J."/>
            <person name="Henrissat B."/>
            <person name="Kuo A."/>
            <person name="Liang C."/>
            <person name="Lipzen A."/>
            <person name="Lutzoni F."/>
            <person name="Magnuson J."/>
            <person name="Mondo S."/>
            <person name="Nolan M."/>
            <person name="Ohm R."/>
            <person name="Pangilinan J."/>
            <person name="Park H.-J."/>
            <person name="Ramirez L."/>
            <person name="Alfaro M."/>
            <person name="Sun H."/>
            <person name="Tritt A."/>
            <person name="Yoshinaga Y."/>
            <person name="Zwiers L.-H."/>
            <person name="Turgeon B."/>
            <person name="Goodwin S."/>
            <person name="Spatafora J."/>
            <person name="Crous P."/>
            <person name="Grigoriev I."/>
        </authorList>
    </citation>
    <scope>NUCLEOTIDE SEQUENCE</scope>
    <source>
        <strain evidence="6">CBS 260.36</strain>
    </source>
</reference>
<dbReference type="GO" id="GO:0004252">
    <property type="term" value="F:serine-type endopeptidase activity"/>
    <property type="evidence" value="ECO:0007669"/>
    <property type="project" value="InterPro"/>
</dbReference>
<dbReference type="Gene3D" id="3.40.50.200">
    <property type="entry name" value="Peptidase S8/S53 domain"/>
    <property type="match status" value="1"/>
</dbReference>
<dbReference type="PROSITE" id="PS51892">
    <property type="entry name" value="SUBTILASE"/>
    <property type="match status" value="1"/>
</dbReference>
<feature type="domain" description="Peptidase S8/S53" evidence="5">
    <location>
        <begin position="2"/>
        <end position="126"/>
    </location>
</feature>
<evidence type="ECO:0000313" key="7">
    <source>
        <dbReference type="Proteomes" id="UP000799439"/>
    </source>
</evidence>
<gene>
    <name evidence="6" type="ORF">K461DRAFT_283264</name>
</gene>
<protein>
    <submittedName>
        <fullName evidence="6">Subtilisin-like protein</fullName>
    </submittedName>
</protein>
<organism evidence="6 7">
    <name type="scientific">Myriangium duriaei CBS 260.36</name>
    <dbReference type="NCBI Taxonomy" id="1168546"/>
    <lineage>
        <taxon>Eukaryota</taxon>
        <taxon>Fungi</taxon>
        <taxon>Dikarya</taxon>
        <taxon>Ascomycota</taxon>
        <taxon>Pezizomycotina</taxon>
        <taxon>Dothideomycetes</taxon>
        <taxon>Dothideomycetidae</taxon>
        <taxon>Myriangiales</taxon>
        <taxon>Myriangiaceae</taxon>
        <taxon>Myriangium</taxon>
    </lineage>
</organism>